<dbReference type="InterPro" id="IPR058245">
    <property type="entry name" value="NreC/VraR/RcsB-like_REC"/>
</dbReference>
<dbReference type="SUPFAM" id="SSF52172">
    <property type="entry name" value="CheY-like"/>
    <property type="match status" value="1"/>
</dbReference>
<dbReference type="InterPro" id="IPR050595">
    <property type="entry name" value="Bact_response_regulator"/>
</dbReference>
<dbReference type="InterPro" id="IPR001789">
    <property type="entry name" value="Sig_transdc_resp-reg_receiver"/>
</dbReference>
<evidence type="ECO:0000313" key="4">
    <source>
        <dbReference type="EMBL" id="NML15292.1"/>
    </source>
</evidence>
<sequence>MPLQPSTSVLVVDDQPSIRTGLRLLIDSERPRLYSAGSAGCTAEALALARCLRPELVLLDADLGGEDGLALIPMLQRVATCQVVVLTSTATLPVRQRALQLGARACLSKTVPGAELLACLLATIPLNGGGALSCLPGSQLLGDTGKSSDAGHAGVA</sequence>
<dbReference type="Gene3D" id="3.40.50.2300">
    <property type="match status" value="1"/>
</dbReference>
<dbReference type="EMBL" id="JABBFW010000005">
    <property type="protein sequence ID" value="NML15292.1"/>
    <property type="molecule type" value="Genomic_DNA"/>
</dbReference>
<protein>
    <submittedName>
        <fullName evidence="4">Response regulator</fullName>
    </submittedName>
</protein>
<proteinExistence type="predicted"/>
<dbReference type="CDD" id="cd17535">
    <property type="entry name" value="REC_NarL-like"/>
    <property type="match status" value="1"/>
</dbReference>
<evidence type="ECO:0000256" key="1">
    <source>
        <dbReference type="ARBA" id="ARBA00022553"/>
    </source>
</evidence>
<dbReference type="AlphaFoldDB" id="A0A848F7F4"/>
<dbReference type="SMART" id="SM00448">
    <property type="entry name" value="REC"/>
    <property type="match status" value="1"/>
</dbReference>
<accession>A0A848F7F4</accession>
<evidence type="ECO:0000259" key="3">
    <source>
        <dbReference type="PROSITE" id="PS50110"/>
    </source>
</evidence>
<gene>
    <name evidence="4" type="ORF">HHL10_09900</name>
</gene>
<comment type="caution">
    <text evidence="4">The sequence shown here is derived from an EMBL/GenBank/DDBJ whole genome shotgun (WGS) entry which is preliminary data.</text>
</comment>
<evidence type="ECO:0000313" key="5">
    <source>
        <dbReference type="Proteomes" id="UP000574067"/>
    </source>
</evidence>
<dbReference type="InterPro" id="IPR011006">
    <property type="entry name" value="CheY-like_superfamily"/>
</dbReference>
<dbReference type="GO" id="GO:0000160">
    <property type="term" value="P:phosphorelay signal transduction system"/>
    <property type="evidence" value="ECO:0007669"/>
    <property type="project" value="InterPro"/>
</dbReference>
<dbReference type="Proteomes" id="UP000574067">
    <property type="component" value="Unassembled WGS sequence"/>
</dbReference>
<name>A0A848F7F4_9BURK</name>
<evidence type="ECO:0000256" key="2">
    <source>
        <dbReference type="PROSITE-ProRule" id="PRU00169"/>
    </source>
</evidence>
<dbReference type="RefSeq" id="WP_169160190.1">
    <property type="nucleotide sequence ID" value="NZ_JABBFW010000005.1"/>
</dbReference>
<feature type="domain" description="Response regulatory" evidence="3">
    <location>
        <begin position="8"/>
        <end position="124"/>
    </location>
</feature>
<dbReference type="PANTHER" id="PTHR44591:SF3">
    <property type="entry name" value="RESPONSE REGULATORY DOMAIN-CONTAINING PROTEIN"/>
    <property type="match status" value="1"/>
</dbReference>
<reference evidence="4 5" key="1">
    <citation type="submission" date="2020-04" db="EMBL/GenBank/DDBJ databases">
        <title>Azohydromonas sp. isolated from soil.</title>
        <authorList>
            <person name="Dahal R.H."/>
        </authorList>
    </citation>
    <scope>NUCLEOTIDE SEQUENCE [LARGE SCALE GENOMIC DNA]</scope>
    <source>
        <strain evidence="4 5">G-1-1-14</strain>
    </source>
</reference>
<dbReference type="Pfam" id="PF00072">
    <property type="entry name" value="Response_reg"/>
    <property type="match status" value="1"/>
</dbReference>
<dbReference type="PANTHER" id="PTHR44591">
    <property type="entry name" value="STRESS RESPONSE REGULATOR PROTEIN 1"/>
    <property type="match status" value="1"/>
</dbReference>
<keyword evidence="5" id="KW-1185">Reference proteome</keyword>
<organism evidence="4 5">
    <name type="scientific">Azohydromonas caseinilytica</name>
    <dbReference type="NCBI Taxonomy" id="2728836"/>
    <lineage>
        <taxon>Bacteria</taxon>
        <taxon>Pseudomonadati</taxon>
        <taxon>Pseudomonadota</taxon>
        <taxon>Betaproteobacteria</taxon>
        <taxon>Burkholderiales</taxon>
        <taxon>Sphaerotilaceae</taxon>
        <taxon>Azohydromonas</taxon>
    </lineage>
</organism>
<dbReference type="PROSITE" id="PS50110">
    <property type="entry name" value="RESPONSE_REGULATORY"/>
    <property type="match status" value="1"/>
</dbReference>
<feature type="modified residue" description="4-aspartylphosphate" evidence="2">
    <location>
        <position position="60"/>
    </location>
</feature>
<keyword evidence="1 2" id="KW-0597">Phosphoprotein</keyword>